<evidence type="ECO:0000256" key="2">
    <source>
        <dbReference type="HAMAP-Rule" id="MF_00296"/>
    </source>
</evidence>
<comment type="caution">
    <text evidence="2">Lacks conserved residue(s) required for the propagation of feature annotation.</text>
</comment>
<dbReference type="EC" id="2.3.1.31" evidence="2"/>
<keyword evidence="2 4" id="KW-0012">Acyltransferase</keyword>
<dbReference type="NCBIfam" id="NF001209">
    <property type="entry name" value="PRK00175.1"/>
    <property type="match status" value="1"/>
</dbReference>
<gene>
    <name evidence="2" type="primary">metXA</name>
    <name evidence="4" type="ORF">MNQ99_13035</name>
</gene>
<feature type="binding site" evidence="2">
    <location>
        <position position="204"/>
    </location>
    <ligand>
        <name>substrate</name>
    </ligand>
</feature>
<feature type="active site" evidence="2">
    <location>
        <position position="304"/>
    </location>
</feature>
<comment type="function">
    <text evidence="2">Transfers an acetyl group from acetyl-CoA to L-homoserine, forming acetyl-L-homoserine.</text>
</comment>
<dbReference type="InterPro" id="IPR029058">
    <property type="entry name" value="AB_hydrolase_fold"/>
</dbReference>
<comment type="catalytic activity">
    <reaction evidence="2">
        <text>L-homoserine + acetyl-CoA = O-acetyl-L-homoserine + CoA</text>
        <dbReference type="Rhea" id="RHEA:13701"/>
        <dbReference type="ChEBI" id="CHEBI:57287"/>
        <dbReference type="ChEBI" id="CHEBI:57288"/>
        <dbReference type="ChEBI" id="CHEBI:57476"/>
        <dbReference type="ChEBI" id="CHEBI:57716"/>
        <dbReference type="EC" id="2.3.1.31"/>
    </reaction>
</comment>
<organism evidence="4 5">
    <name type="scientific">Arthrobacter sulfonylureivorans</name>
    <dbReference type="NCBI Taxonomy" id="2486855"/>
    <lineage>
        <taxon>Bacteria</taxon>
        <taxon>Bacillati</taxon>
        <taxon>Actinomycetota</taxon>
        <taxon>Actinomycetes</taxon>
        <taxon>Micrococcales</taxon>
        <taxon>Micrococcaceae</taxon>
        <taxon>Arthrobacter</taxon>
    </lineage>
</organism>
<dbReference type="EMBL" id="CP093326">
    <property type="protein sequence ID" value="UNK47655.1"/>
    <property type="molecule type" value="Genomic_DNA"/>
</dbReference>
<dbReference type="InterPro" id="IPR008220">
    <property type="entry name" value="HAT_MetX-like"/>
</dbReference>
<dbReference type="Gene3D" id="1.10.1740.110">
    <property type="match status" value="1"/>
</dbReference>
<dbReference type="PANTHER" id="PTHR32268:SF11">
    <property type="entry name" value="HOMOSERINE O-ACETYLTRANSFERASE"/>
    <property type="match status" value="1"/>
</dbReference>
<dbReference type="Proteomes" id="UP000829069">
    <property type="component" value="Chromosome"/>
</dbReference>
<feature type="active site" description="Nucleophile" evidence="2">
    <location>
        <position position="135"/>
    </location>
</feature>
<comment type="similarity">
    <text evidence="2">Belongs to the AB hydrolase superfamily. MetX family.</text>
</comment>
<dbReference type="GO" id="GO:0004414">
    <property type="term" value="F:homoserine O-acetyltransferase activity"/>
    <property type="evidence" value="ECO:0007669"/>
    <property type="project" value="UniProtKB-EC"/>
</dbReference>
<dbReference type="SUPFAM" id="SSF53474">
    <property type="entry name" value="alpha/beta-Hydrolases"/>
    <property type="match status" value="1"/>
</dbReference>
<protein>
    <recommendedName>
        <fullName evidence="2">Homoserine O-acetyltransferase</fullName>
        <shortName evidence="2">HAT</shortName>
        <ecNumber evidence="2">2.3.1.31</ecNumber>
    </recommendedName>
    <alternativeName>
        <fullName evidence="2">Homoserine transacetylase</fullName>
        <shortName evidence="2">HTA</shortName>
    </alternativeName>
</protein>
<dbReference type="NCBIfam" id="TIGR01392">
    <property type="entry name" value="homoserO_Ac_trn"/>
    <property type="match status" value="1"/>
</dbReference>
<feature type="active site" evidence="2">
    <location>
        <position position="334"/>
    </location>
</feature>
<reference evidence="4 5" key="1">
    <citation type="submission" date="2022-03" db="EMBL/GenBank/DDBJ databases">
        <title>Isotopic signatures of nitrous oxide derived from detoxification processes.</title>
        <authorList>
            <person name="Behrendt U."/>
            <person name="Buchen C."/>
            <person name="Well R."/>
            <person name="Ulrich A."/>
            <person name="Rohe L."/>
            <person name="Kolb S."/>
            <person name="Schloter M."/>
            <person name="Horn M.A."/>
            <person name="Augustin J."/>
        </authorList>
    </citation>
    <scope>NUCLEOTIDE SEQUENCE [LARGE SCALE GENOMIC DNA]</scope>
    <source>
        <strain evidence="4 5">S4-C24</strain>
    </source>
</reference>
<accession>A0ABY3WBG2</accession>
<evidence type="ECO:0000313" key="5">
    <source>
        <dbReference type="Proteomes" id="UP000829069"/>
    </source>
</evidence>
<keyword evidence="5" id="KW-1185">Reference proteome</keyword>
<sequence>MPVGALQLEAGGYLPEVVLGYETWGTLNADASNAVLIEHALTGSTHVARGASDEDGWWDDLVGPGATIDTERYFVVAANMVGGCYGSTGPASPAPDGSPWGSRFPFVTIRDSVRAEARLADALGIRRWHAVLGGSMGGARALEWAATFPERTARCAVMACGAASTAEQIAFAQAQVAAIRLDPHFAGGDYYGGPAPEAGLGIARRIAHINYRSEPELEYRFGRSAQAEEQPFGGITPSARGRYAVESYLDYQAEKLVSRFDANSYILLTEALVSHDISRGRGSLEQSLGGLEETEFFIAAVDSDRLYFPEQSRQLAEALPGSVKVHTIETPLGHDGFLTDVHQLHDDLTQAFFPHA</sequence>
<feature type="binding site" evidence="2">
    <location>
        <position position="335"/>
    </location>
    <ligand>
        <name>substrate</name>
    </ligand>
</feature>
<dbReference type="PANTHER" id="PTHR32268">
    <property type="entry name" value="HOMOSERINE O-ACETYLTRANSFERASE"/>
    <property type="match status" value="1"/>
</dbReference>
<comment type="subunit">
    <text evidence="2">Homodimer.</text>
</comment>
<keyword evidence="2" id="KW-0963">Cytoplasm</keyword>
<evidence type="ECO:0000256" key="1">
    <source>
        <dbReference type="ARBA" id="ARBA00022679"/>
    </source>
</evidence>
<keyword evidence="1 2" id="KW-0808">Transferase</keyword>
<evidence type="ECO:0000259" key="3">
    <source>
        <dbReference type="Pfam" id="PF00561"/>
    </source>
</evidence>
<dbReference type="Pfam" id="PF00561">
    <property type="entry name" value="Abhydrolase_1"/>
    <property type="match status" value="1"/>
</dbReference>
<proteinExistence type="inferred from homology"/>
<comment type="subcellular location">
    <subcellularLocation>
        <location evidence="2">Cytoplasm</location>
    </subcellularLocation>
</comment>
<dbReference type="Gene3D" id="3.40.50.1820">
    <property type="entry name" value="alpha/beta hydrolase"/>
    <property type="match status" value="1"/>
</dbReference>
<dbReference type="InterPro" id="IPR000073">
    <property type="entry name" value="AB_hydrolase_1"/>
</dbReference>
<comment type="pathway">
    <text evidence="2">Amino-acid biosynthesis; L-methionine biosynthesis via de novo pathway; O-acetyl-L-homoserine from L-homoserine: step 1/1.</text>
</comment>
<keyword evidence="2" id="KW-0028">Amino-acid biosynthesis</keyword>
<dbReference type="HAMAP" id="MF_00296">
    <property type="entry name" value="MetX_acyltransf"/>
    <property type="match status" value="1"/>
</dbReference>
<evidence type="ECO:0000313" key="4">
    <source>
        <dbReference type="EMBL" id="UNK47655.1"/>
    </source>
</evidence>
<name>A0ABY3WBG2_9MICC</name>
<keyword evidence="2" id="KW-0486">Methionine biosynthesis</keyword>
<feature type="domain" description="AB hydrolase-1" evidence="3">
    <location>
        <begin position="33"/>
        <end position="337"/>
    </location>
</feature>
<dbReference type="PIRSF" id="PIRSF000443">
    <property type="entry name" value="Homoser_Ac_trans"/>
    <property type="match status" value="1"/>
</dbReference>
<dbReference type="RefSeq" id="WP_241915370.1">
    <property type="nucleotide sequence ID" value="NZ_CP093326.1"/>
</dbReference>